<protein>
    <submittedName>
        <fullName evidence="6">TetR family transcriptional regulator</fullName>
    </submittedName>
</protein>
<dbReference type="OrthoDB" id="8688418at2"/>
<gene>
    <name evidence="6" type="ORF">EDD29_2251</name>
</gene>
<dbReference type="InterPro" id="IPR023772">
    <property type="entry name" value="DNA-bd_HTH_TetR-type_CS"/>
</dbReference>
<sequence length="197" mass="22108">MGSMTSTHGLREQKKADTRRAVHHAAIRLATEHGYDKVTVEEIADAANISRRTFFNYFTDKAEAVMFGEEDLFRMLLVTVDRQPAGLSGWEALRAATDLLLAPMRLPDPEWAERSRLARRHPCLLARLLAGQADLERDLSERVVDRDDCTRERGRVVAAAFLSAIRTGGHLWFDDACAVPLQKHISAALDEVELPFV</sequence>
<evidence type="ECO:0000256" key="3">
    <source>
        <dbReference type="ARBA" id="ARBA00023163"/>
    </source>
</evidence>
<evidence type="ECO:0000313" key="7">
    <source>
        <dbReference type="Proteomes" id="UP000272400"/>
    </source>
</evidence>
<feature type="DNA-binding region" description="H-T-H motif" evidence="4">
    <location>
        <begin position="39"/>
        <end position="58"/>
    </location>
</feature>
<name>A0A3N1CTU5_9ACTN</name>
<keyword evidence="7" id="KW-1185">Reference proteome</keyword>
<proteinExistence type="predicted"/>
<keyword evidence="1" id="KW-0805">Transcription regulation</keyword>
<dbReference type="EMBL" id="RJKE01000001">
    <property type="protein sequence ID" value="ROO84723.1"/>
    <property type="molecule type" value="Genomic_DNA"/>
</dbReference>
<evidence type="ECO:0000256" key="4">
    <source>
        <dbReference type="PROSITE-ProRule" id="PRU00335"/>
    </source>
</evidence>
<comment type="caution">
    <text evidence="6">The sequence shown here is derived from an EMBL/GenBank/DDBJ whole genome shotgun (WGS) entry which is preliminary data.</text>
</comment>
<dbReference type="SUPFAM" id="SSF46689">
    <property type="entry name" value="Homeodomain-like"/>
    <property type="match status" value="1"/>
</dbReference>
<evidence type="ECO:0000313" key="6">
    <source>
        <dbReference type="EMBL" id="ROO84723.1"/>
    </source>
</evidence>
<evidence type="ECO:0000256" key="1">
    <source>
        <dbReference type="ARBA" id="ARBA00023015"/>
    </source>
</evidence>
<dbReference type="InterPro" id="IPR001647">
    <property type="entry name" value="HTH_TetR"/>
</dbReference>
<dbReference type="GO" id="GO:0000976">
    <property type="term" value="F:transcription cis-regulatory region binding"/>
    <property type="evidence" value="ECO:0007669"/>
    <property type="project" value="TreeGrafter"/>
</dbReference>
<evidence type="ECO:0000259" key="5">
    <source>
        <dbReference type="PROSITE" id="PS50977"/>
    </source>
</evidence>
<dbReference type="PANTHER" id="PTHR30055">
    <property type="entry name" value="HTH-TYPE TRANSCRIPTIONAL REGULATOR RUTR"/>
    <property type="match status" value="1"/>
</dbReference>
<keyword evidence="2 4" id="KW-0238">DNA-binding</keyword>
<dbReference type="PROSITE" id="PS01081">
    <property type="entry name" value="HTH_TETR_1"/>
    <property type="match status" value="1"/>
</dbReference>
<organism evidence="6 7">
    <name type="scientific">Actinocorallia herbida</name>
    <dbReference type="NCBI Taxonomy" id="58109"/>
    <lineage>
        <taxon>Bacteria</taxon>
        <taxon>Bacillati</taxon>
        <taxon>Actinomycetota</taxon>
        <taxon>Actinomycetes</taxon>
        <taxon>Streptosporangiales</taxon>
        <taxon>Thermomonosporaceae</taxon>
        <taxon>Actinocorallia</taxon>
    </lineage>
</organism>
<dbReference type="AlphaFoldDB" id="A0A3N1CTU5"/>
<keyword evidence="3" id="KW-0804">Transcription</keyword>
<dbReference type="Pfam" id="PF00440">
    <property type="entry name" value="TetR_N"/>
    <property type="match status" value="1"/>
</dbReference>
<dbReference type="Proteomes" id="UP000272400">
    <property type="component" value="Unassembled WGS sequence"/>
</dbReference>
<reference evidence="6 7" key="1">
    <citation type="submission" date="2018-11" db="EMBL/GenBank/DDBJ databases">
        <title>Sequencing the genomes of 1000 actinobacteria strains.</title>
        <authorList>
            <person name="Klenk H.-P."/>
        </authorList>
    </citation>
    <scope>NUCLEOTIDE SEQUENCE [LARGE SCALE GENOMIC DNA]</scope>
    <source>
        <strain evidence="6 7">DSM 44254</strain>
    </source>
</reference>
<accession>A0A3N1CTU5</accession>
<dbReference type="GO" id="GO:0003700">
    <property type="term" value="F:DNA-binding transcription factor activity"/>
    <property type="evidence" value="ECO:0007669"/>
    <property type="project" value="TreeGrafter"/>
</dbReference>
<dbReference type="Gene3D" id="1.10.357.10">
    <property type="entry name" value="Tetracycline Repressor, domain 2"/>
    <property type="match status" value="1"/>
</dbReference>
<dbReference type="InterPro" id="IPR050109">
    <property type="entry name" value="HTH-type_TetR-like_transc_reg"/>
</dbReference>
<dbReference type="PROSITE" id="PS50977">
    <property type="entry name" value="HTH_TETR_2"/>
    <property type="match status" value="1"/>
</dbReference>
<feature type="domain" description="HTH tetR-type" evidence="5">
    <location>
        <begin position="16"/>
        <end position="76"/>
    </location>
</feature>
<evidence type="ECO:0000256" key="2">
    <source>
        <dbReference type="ARBA" id="ARBA00023125"/>
    </source>
</evidence>
<dbReference type="InterPro" id="IPR009057">
    <property type="entry name" value="Homeodomain-like_sf"/>
</dbReference>
<dbReference type="PANTHER" id="PTHR30055:SF238">
    <property type="entry name" value="MYCOFACTOCIN BIOSYNTHESIS TRANSCRIPTIONAL REGULATOR MFTR-RELATED"/>
    <property type="match status" value="1"/>
</dbReference>